<dbReference type="STRING" id="70996.SE18_26455"/>
<organism evidence="1 2">
    <name type="scientific">Herpetosiphon geysericola</name>
    <dbReference type="NCBI Taxonomy" id="70996"/>
    <lineage>
        <taxon>Bacteria</taxon>
        <taxon>Bacillati</taxon>
        <taxon>Chloroflexota</taxon>
        <taxon>Chloroflexia</taxon>
        <taxon>Herpetosiphonales</taxon>
        <taxon>Herpetosiphonaceae</taxon>
        <taxon>Herpetosiphon</taxon>
    </lineage>
</organism>
<gene>
    <name evidence="1" type="ORF">SE18_26455</name>
</gene>
<accession>A0A0P6X9H3</accession>
<dbReference type="InterPro" id="IPR038062">
    <property type="entry name" value="ScdA-like_N_sf"/>
</dbReference>
<dbReference type="InterPro" id="IPR019903">
    <property type="entry name" value="RIC_family"/>
</dbReference>
<name>A0A0P6X9H3_9CHLR</name>
<dbReference type="Proteomes" id="UP000050277">
    <property type="component" value="Unassembled WGS sequence"/>
</dbReference>
<evidence type="ECO:0008006" key="3">
    <source>
        <dbReference type="Google" id="ProtNLM"/>
    </source>
</evidence>
<reference evidence="1 2" key="1">
    <citation type="submission" date="2015-07" db="EMBL/GenBank/DDBJ databases">
        <title>Whole genome sequence of Herpetosiphon geysericola DSM 7119.</title>
        <authorList>
            <person name="Hemp J."/>
            <person name="Ward L.M."/>
            <person name="Pace L.A."/>
            <person name="Fischer W.W."/>
        </authorList>
    </citation>
    <scope>NUCLEOTIDE SEQUENCE [LARGE SCALE GENOMIC DNA]</scope>
    <source>
        <strain evidence="1 2">DSM 7119</strain>
    </source>
</reference>
<comment type="caution">
    <text evidence="1">The sequence shown here is derived from an EMBL/GenBank/DDBJ whole genome shotgun (WGS) entry which is preliminary data.</text>
</comment>
<dbReference type="SUPFAM" id="SSF140683">
    <property type="entry name" value="SP0561-like"/>
    <property type="match status" value="1"/>
</dbReference>
<evidence type="ECO:0000313" key="1">
    <source>
        <dbReference type="EMBL" id="KPL79496.1"/>
    </source>
</evidence>
<sequence>MQATSLTPDVIAETTLTSLADTHPNVMAVLREHGFDLCCGGGLSLSQAAQAHNVELAPIVAALSAILAKEA</sequence>
<evidence type="ECO:0000313" key="2">
    <source>
        <dbReference type="Proteomes" id="UP000050277"/>
    </source>
</evidence>
<protein>
    <recommendedName>
        <fullName evidence="3">Hemerythrin</fullName>
    </recommendedName>
</protein>
<proteinExistence type="predicted"/>
<dbReference type="EMBL" id="LGKP01000046">
    <property type="protein sequence ID" value="KPL79496.1"/>
    <property type="molecule type" value="Genomic_DNA"/>
</dbReference>
<dbReference type="Gene3D" id="1.10.3910.10">
    <property type="entry name" value="SP0561-like"/>
    <property type="match status" value="1"/>
</dbReference>
<dbReference type="AlphaFoldDB" id="A0A0P6X9H3"/>
<keyword evidence="2" id="KW-1185">Reference proteome</keyword>
<dbReference type="Pfam" id="PF04405">
    <property type="entry name" value="ScdA_N"/>
    <property type="match status" value="1"/>
</dbReference>